<dbReference type="GO" id="GO:0008094">
    <property type="term" value="F:ATP-dependent activity, acting on DNA"/>
    <property type="evidence" value="ECO:0007669"/>
    <property type="project" value="TreeGrafter"/>
</dbReference>
<evidence type="ECO:0000259" key="7">
    <source>
        <dbReference type="PROSITE" id="PS51194"/>
    </source>
</evidence>
<dbReference type="Proteomes" id="UP000077154">
    <property type="component" value="Unassembled WGS sequence"/>
</dbReference>
<evidence type="ECO:0000313" key="8">
    <source>
        <dbReference type="EMBL" id="OAF55412.1"/>
    </source>
</evidence>
<accession>A0A177A1P6</accession>
<keyword evidence="2" id="KW-0808">Transferase</keyword>
<evidence type="ECO:0000256" key="5">
    <source>
        <dbReference type="ARBA" id="ARBA00022840"/>
    </source>
</evidence>
<dbReference type="GeneID" id="36291386"/>
<dbReference type="Gene3D" id="3.40.50.300">
    <property type="entry name" value="P-loop containing nucleotide triphosphate hydrolases"/>
    <property type="match status" value="1"/>
</dbReference>
<dbReference type="InterPro" id="IPR050628">
    <property type="entry name" value="SNF2_RAD54_helicase_TF"/>
</dbReference>
<feature type="compositionally biased region" description="Basic residues" evidence="6">
    <location>
        <begin position="2124"/>
        <end position="2137"/>
    </location>
</feature>
<dbReference type="Pfam" id="PF00176">
    <property type="entry name" value="SNF2-rel_dom"/>
    <property type="match status" value="1"/>
</dbReference>
<feature type="compositionally biased region" description="Low complexity" evidence="6">
    <location>
        <begin position="205"/>
        <end position="228"/>
    </location>
</feature>
<keyword evidence="1" id="KW-0489">Methyltransferase</keyword>
<gene>
    <name evidence="8" type="ORF">VC83_08345</name>
</gene>
<feature type="compositionally biased region" description="Acidic residues" evidence="6">
    <location>
        <begin position="54"/>
        <end position="64"/>
    </location>
</feature>
<dbReference type="InterPro" id="IPR001650">
    <property type="entry name" value="Helicase_C-like"/>
</dbReference>
<dbReference type="PANTHER" id="PTHR45626:SF26">
    <property type="entry name" value="FAMILY HELICASE, PUTATIVE (AFU_ORTHOLOGUE AFUA_2G09120)-RELATED"/>
    <property type="match status" value="1"/>
</dbReference>
<feature type="compositionally biased region" description="Polar residues" evidence="6">
    <location>
        <begin position="42"/>
        <end position="51"/>
    </location>
</feature>
<sequence length="2500" mass="278690">MPRLQARSRNVVTSDSEDDLIVNPPPRRQIWSVISSPKKPLSLSQENSTPAQDGEADDEDDEIDVLTTQSSVRNARANARTPKSRGISAPKTPLGSSQRNAGNRQTPSKSQTAGNSSQAATRLDADVSDSELIVPGFPEGRRWLHSVRVPVRTPSKQSAISDFFKPHSLLQKKPAAPTVAPAVPTAIASDSSPSNPPSDDDPDDAQLSSPVAISPLASRSPSPSGSSAMANGRPGRAAAIKGRLLSRVLTARKDVDTDEASDVSDFAVSNESSLGGSSSHVESDESSASPTGESSGADSGLGSDPPPKRRKRLTDASPPLAKSAPKQVIRKRRVENKDTTFKGADRVLFPELNNIKNDDDNEDGDAMEGVQTEASSDTSKRAKAPKKKPTGTQVIKPETYVYKNGLALHEKPISKIEDIFADMTDRALTKMSKSKDDKTFLDFLEHMNGRKLRVATMCSGTESPILALNLVSEALKSRGHNFEIDHKFSAEIVPFKQAYIERNFSPPIIFRDIKELSIPGAVDATTAYGSKAKIPDNIDILITGFSCVDFSGLNSTKRVIEECGESGDTFFAMRDYARIFRPKIIILENVMGAPWLRISDYMAAIGYACKHHFVDTKNYYVPHTRQRGYMMCIDMYDKVKNDKRTNTEKKLVKDLEFGEYMKKFGQNAIETYSRRMDFFKRPASSSVEAFLLDEDDPRVIAGRAEMTKGNAVEGRKRVVDWTRCQGRHEDYRFRMGLGARRYLTNWEDGGSCTPRDNWWHDWWKAQVERIWDHMEMSYLRAMVRGYDLEYKFRIIDFSQNIDRSLDTGGSGLTGCVTPTGIPYSSMRGGPLIGIEALALQGLPVDSLILTRESQAKLQDLAGNAMSSTVVGAAILSALIARFDVFERGDGIQEANPAPEITQTIDDPKADSFTTRFDAHVPLSAAAAINAANQSYRACYCEGRAGVTVAALQKCKACGHTTCIKCGVSPKHDYAKFSPDRIAPSEFEQQLKNTLPMKVLLAGISIDDIIKAREDSGVSFSTADKKAFELSMDHVAQALESELRFHSLKRTETWVISYESTYSRLDLIFFLRYAEWRLYAKPDVDLPANDALREALQYPIARMRPTGDDLVTGQWQIWIPKAYKFNASVEGLGVPVPSFHNVLGIAAAADSFVFPQYEITMPVDAEDYLEVDLSGVYTLQEDCGMSQGSLHVNVNAADPEKRTFLFHDPDRLGNHEDDTFVFSEDKRRLQHGVVRSLFARVDKKWRQTKFEMSLDGDVEVIKKGNKKLSLSQARQLDPMTCYVDGQWLDIENASLDLAHGTANGQFSRAAENFSIITSLNDCREAHVVLQCEAALPEGEFSKYRKDHWLEIGELEQKQFFSEYAWLTEKARTIPGLDTWREIENQLATHRCATCAPAIPNMKWRLDEKRKIVPFEDPTEAAPFEIAMKGRPSPLVTQVCIDDAGIVDLKLAVNPQTLIHRAAAKLLGDDATSATLQWRLVTNYVAPQKMVFPAFALKNNDADTPSSNPPRFKFTLRPEQQRSLYWMVQQEGANVEPFVEEEVEEASIPLLGWRAEGRASRPKVIRGGVLADQVGYGKTVTTLGLIDMQRTSDEKSCKEDVHGLIPIKATLILVPSQLPDQWYSEVRKFLPGSYKVTVLKSLASVDKYSVEDFQQADIIIASWSICEGDNYLFKLAQFAGVLELPEKAPARAQSAWYTNAMTKVAENVEVLKSKPSSLKKHIDSQLTDEGKSATDVEAYVPSKRLRGQAYQDYKERLQLQKTRLETATDLFGQDALKVDVKTDKKPETKKEFTVKPRKDIFGLTKLTKTNNYKGMRSPIFEIFRFSRVVVDEYAYVAGEESLTIANLKAAAKWVLSGTPPLQDFLDVKCMSRFLGINLGIDDFTTGVMNAQNIKTMTRNMTSSEEFRTFNQKQSFAWHENRHKLAQRFLDKFVRQNIADIEAINGSVHIMPAILPAAERAIYLELQQLLAASDFKMTKGKRAMENDRMKRIRELLGQSDSVGEALMKCASHFTLDELHDGLNNAPDACAVIVGIRNKQLDALEIDLNRTLRQAEYLHLSCEDPCDQYISLKRQVESNHYGDVDACNAISMAMKEAAKRSSHDDWEEFYMTQEERDIVLAAEGRAKPGAKKAKPTKKRKRADSESDGISSADAPEDTQKLLPLLPYGRNGNIEYVHTALRDVTNILRKMVVEYVSRKRCLRFFDYVRNLQKHYTNLRLGNEAGAGCTCSKCEKTGLSPEEISILSQCGHTACDGCRAKHEKMFYNNLAAKEECLVVGCSAINKQWQVIKAPELGVEDDSTRKGRHYGKKIEDIISLVKNIPDAEQVLLFVQFTDLLDKIVGAFRDKGITYLSLDRGDPAKTLTKFQTETGKEKSKVLILNIGDASAAGSNLTNANHIIFVSPYLTDREQTYKAAMTQAVGRARRYGQTKAVHTYHFLSLKTIDVDTFESRNHVILDHENTTPPDYMPYSGFAKSMPMDGTPQSEGLGSKWGSTVVTKGLLAEE</sequence>
<feature type="region of interest" description="Disordered" evidence="6">
    <location>
        <begin position="172"/>
        <end position="235"/>
    </location>
</feature>
<dbReference type="GO" id="GO:0005634">
    <property type="term" value="C:nucleus"/>
    <property type="evidence" value="ECO:0007669"/>
    <property type="project" value="TreeGrafter"/>
</dbReference>
<reference evidence="8" key="1">
    <citation type="submission" date="2016-03" db="EMBL/GenBank/DDBJ databases">
        <title>Updated assembly of Pseudogymnoascus destructans, the fungus causing white-nose syndrome of bats.</title>
        <authorList>
            <person name="Palmer J.M."/>
            <person name="Drees K.P."/>
            <person name="Foster J.T."/>
            <person name="Lindner D.L."/>
        </authorList>
    </citation>
    <scope>NUCLEOTIDE SEQUENCE [LARGE SCALE GENOMIC DNA]</scope>
    <source>
        <strain evidence="8">20631-21</strain>
    </source>
</reference>
<feature type="domain" description="Helicase C-terminal" evidence="7">
    <location>
        <begin position="2306"/>
        <end position="2471"/>
    </location>
</feature>
<feature type="compositionally biased region" description="Low complexity" evidence="6">
    <location>
        <begin position="174"/>
        <end position="193"/>
    </location>
</feature>
<dbReference type="InterPro" id="IPR038718">
    <property type="entry name" value="SNF2-like_sf"/>
</dbReference>
<keyword evidence="3" id="KW-0547">Nucleotide-binding</keyword>
<dbReference type="Gene3D" id="3.40.50.150">
    <property type="entry name" value="Vaccinia Virus protein VP39"/>
    <property type="match status" value="1"/>
</dbReference>
<feature type="region of interest" description="Disordered" evidence="6">
    <location>
        <begin position="252"/>
        <end position="337"/>
    </location>
</feature>
<protein>
    <recommendedName>
        <fullName evidence="7">Helicase C-terminal domain-containing protein</fullName>
    </recommendedName>
</protein>
<dbReference type="InterPro" id="IPR000330">
    <property type="entry name" value="SNF2_N"/>
</dbReference>
<dbReference type="GO" id="GO:0008168">
    <property type="term" value="F:methyltransferase activity"/>
    <property type="evidence" value="ECO:0007669"/>
    <property type="project" value="UniProtKB-KW"/>
</dbReference>
<organism evidence="8">
    <name type="scientific">Pseudogymnoascus destructans</name>
    <dbReference type="NCBI Taxonomy" id="655981"/>
    <lineage>
        <taxon>Eukaryota</taxon>
        <taxon>Fungi</taxon>
        <taxon>Dikarya</taxon>
        <taxon>Ascomycota</taxon>
        <taxon>Pezizomycotina</taxon>
        <taxon>Leotiomycetes</taxon>
        <taxon>Thelebolales</taxon>
        <taxon>Thelebolaceae</taxon>
        <taxon>Pseudogymnoascus</taxon>
    </lineage>
</organism>
<dbReference type="SUPFAM" id="SSF52540">
    <property type="entry name" value="P-loop containing nucleoside triphosphate hydrolases"/>
    <property type="match status" value="2"/>
</dbReference>
<dbReference type="eggNOG" id="KOG0298">
    <property type="taxonomic scope" value="Eukaryota"/>
</dbReference>
<dbReference type="Pfam" id="PF00145">
    <property type="entry name" value="DNA_methylase"/>
    <property type="match status" value="1"/>
</dbReference>
<evidence type="ECO:0000256" key="4">
    <source>
        <dbReference type="ARBA" id="ARBA00022801"/>
    </source>
</evidence>
<dbReference type="CDD" id="cd18793">
    <property type="entry name" value="SF2_C_SNF"/>
    <property type="match status" value="1"/>
</dbReference>
<dbReference type="PROSITE" id="PS51194">
    <property type="entry name" value="HELICASE_CTER"/>
    <property type="match status" value="1"/>
</dbReference>
<evidence type="ECO:0000256" key="1">
    <source>
        <dbReference type="ARBA" id="ARBA00022603"/>
    </source>
</evidence>
<evidence type="ECO:0000256" key="3">
    <source>
        <dbReference type="ARBA" id="ARBA00022741"/>
    </source>
</evidence>
<dbReference type="GO" id="GO:0016787">
    <property type="term" value="F:hydrolase activity"/>
    <property type="evidence" value="ECO:0007669"/>
    <property type="project" value="UniProtKB-KW"/>
</dbReference>
<dbReference type="InterPro" id="IPR001525">
    <property type="entry name" value="C5_MeTfrase"/>
</dbReference>
<name>A0A177A1P6_9PEZI</name>
<dbReference type="InterPro" id="IPR014001">
    <property type="entry name" value="Helicase_ATP-bd"/>
</dbReference>
<dbReference type="GO" id="GO:0006281">
    <property type="term" value="P:DNA repair"/>
    <property type="evidence" value="ECO:0007669"/>
    <property type="project" value="TreeGrafter"/>
</dbReference>
<feature type="compositionally biased region" description="Low complexity" evidence="6">
    <location>
        <begin position="268"/>
        <end position="280"/>
    </location>
</feature>
<feature type="compositionally biased region" description="Polar residues" evidence="6">
    <location>
        <begin position="94"/>
        <end position="120"/>
    </location>
</feature>
<evidence type="ECO:0000256" key="2">
    <source>
        <dbReference type="ARBA" id="ARBA00022679"/>
    </source>
</evidence>
<keyword evidence="4" id="KW-0378">Hydrolase</keyword>
<dbReference type="InterPro" id="IPR029063">
    <property type="entry name" value="SAM-dependent_MTases_sf"/>
</dbReference>
<dbReference type="GO" id="GO:0005524">
    <property type="term" value="F:ATP binding"/>
    <property type="evidence" value="ECO:0007669"/>
    <property type="project" value="UniProtKB-KW"/>
</dbReference>
<dbReference type="PANTHER" id="PTHR45626">
    <property type="entry name" value="TRANSCRIPTION TERMINATION FACTOR 2-RELATED"/>
    <property type="match status" value="1"/>
</dbReference>
<dbReference type="GO" id="GO:0032259">
    <property type="term" value="P:methylation"/>
    <property type="evidence" value="ECO:0007669"/>
    <property type="project" value="UniProtKB-KW"/>
</dbReference>
<dbReference type="Gene3D" id="3.40.50.10810">
    <property type="entry name" value="Tandem AAA-ATPase domain"/>
    <property type="match status" value="1"/>
</dbReference>
<feature type="region of interest" description="Disordered" evidence="6">
    <location>
        <begin position="2118"/>
        <end position="2151"/>
    </location>
</feature>
<dbReference type="InterPro" id="IPR027417">
    <property type="entry name" value="P-loop_NTPase"/>
</dbReference>
<evidence type="ECO:0000256" key="6">
    <source>
        <dbReference type="SAM" id="MobiDB-lite"/>
    </source>
</evidence>
<dbReference type="RefSeq" id="XP_024320712.1">
    <property type="nucleotide sequence ID" value="XM_024471899.1"/>
</dbReference>
<dbReference type="SUPFAM" id="SSF53335">
    <property type="entry name" value="S-adenosyl-L-methionine-dependent methyltransferases"/>
    <property type="match status" value="1"/>
</dbReference>
<dbReference type="Pfam" id="PF00271">
    <property type="entry name" value="Helicase_C"/>
    <property type="match status" value="1"/>
</dbReference>
<dbReference type="OrthoDB" id="423221at2759"/>
<dbReference type="EMBL" id="KV441409">
    <property type="protein sequence ID" value="OAF55412.1"/>
    <property type="molecule type" value="Genomic_DNA"/>
</dbReference>
<proteinExistence type="predicted"/>
<feature type="region of interest" description="Disordered" evidence="6">
    <location>
        <begin position="1"/>
        <end position="129"/>
    </location>
</feature>
<feature type="region of interest" description="Disordered" evidence="6">
    <location>
        <begin position="352"/>
        <end position="391"/>
    </location>
</feature>
<dbReference type="InterPro" id="IPR049730">
    <property type="entry name" value="SNF2/RAD54-like_C"/>
</dbReference>
<dbReference type="VEuPathDB" id="FungiDB:GMDG_03106"/>
<dbReference type="SMART" id="SM00487">
    <property type="entry name" value="DEXDc"/>
    <property type="match status" value="1"/>
</dbReference>
<keyword evidence="5" id="KW-0067">ATP-binding</keyword>